<keyword evidence="3 7" id="KW-0808">Transferase</keyword>
<dbReference type="RefSeq" id="WP_118258694.1">
    <property type="nucleotide sequence ID" value="NZ_CABJDM010000001.1"/>
</dbReference>
<keyword evidence="4" id="KW-0443">Lipid metabolism</keyword>
<evidence type="ECO:0000256" key="4">
    <source>
        <dbReference type="ARBA" id="ARBA00023098"/>
    </source>
</evidence>
<dbReference type="NCBIfam" id="TIGR01852">
    <property type="entry name" value="lipid_A_lpxA"/>
    <property type="match status" value="1"/>
</dbReference>
<evidence type="ECO:0000256" key="3">
    <source>
        <dbReference type="ARBA" id="ARBA00022679"/>
    </source>
</evidence>
<evidence type="ECO:0000256" key="2">
    <source>
        <dbReference type="ARBA" id="ARBA00022556"/>
    </source>
</evidence>
<dbReference type="PIRSF" id="PIRSF000456">
    <property type="entry name" value="UDP-GlcNAc_acltr"/>
    <property type="match status" value="1"/>
</dbReference>
<dbReference type="Proteomes" id="UP000283589">
    <property type="component" value="Unassembled WGS sequence"/>
</dbReference>
<dbReference type="GO" id="GO:0009245">
    <property type="term" value="P:lipid A biosynthetic process"/>
    <property type="evidence" value="ECO:0007669"/>
    <property type="project" value="UniProtKB-KW"/>
</dbReference>
<dbReference type="Pfam" id="PF00132">
    <property type="entry name" value="Hexapep"/>
    <property type="match status" value="1"/>
</dbReference>
<dbReference type="SUPFAM" id="SSF51161">
    <property type="entry name" value="Trimeric LpxA-like enzymes"/>
    <property type="match status" value="1"/>
</dbReference>
<dbReference type="PANTHER" id="PTHR43480">
    <property type="entry name" value="ACYL-[ACYL-CARRIER-PROTEIN]--UDP-N-ACETYLGLUCOSAMINE O-ACYLTRANSFERASE"/>
    <property type="match status" value="1"/>
</dbReference>
<dbReference type="NCBIfam" id="NF003657">
    <property type="entry name" value="PRK05289.1"/>
    <property type="match status" value="1"/>
</dbReference>
<dbReference type="InterPro" id="IPR011004">
    <property type="entry name" value="Trimer_LpxA-like_sf"/>
</dbReference>
<evidence type="ECO:0000313" key="7">
    <source>
        <dbReference type="EMBL" id="RGV36373.1"/>
    </source>
</evidence>
<keyword evidence="5 7" id="KW-0012">Acyltransferase</keyword>
<evidence type="ECO:0000256" key="1">
    <source>
        <dbReference type="ARBA" id="ARBA00022516"/>
    </source>
</evidence>
<keyword evidence="2" id="KW-0441">Lipid A biosynthesis</keyword>
<dbReference type="InterPro" id="IPR037157">
    <property type="entry name" value="Acetyltransf_C_sf"/>
</dbReference>
<dbReference type="GO" id="GO:0016020">
    <property type="term" value="C:membrane"/>
    <property type="evidence" value="ECO:0007669"/>
    <property type="project" value="GOC"/>
</dbReference>
<feature type="domain" description="UDP N-acetylglucosamine O-acyltransferase C-terminal" evidence="6">
    <location>
        <begin position="173"/>
        <end position="255"/>
    </location>
</feature>
<name>A0A412X6M1_9BACT</name>
<dbReference type="EC" id="2.3.1.129" evidence="7"/>
<dbReference type="AlphaFoldDB" id="A0A412X6M1"/>
<dbReference type="InterPro" id="IPR001451">
    <property type="entry name" value="Hexapep"/>
</dbReference>
<comment type="caution">
    <text evidence="7">The sequence shown here is derived from an EMBL/GenBank/DDBJ whole genome shotgun (WGS) entry which is preliminary data.</text>
</comment>
<evidence type="ECO:0000256" key="5">
    <source>
        <dbReference type="ARBA" id="ARBA00023315"/>
    </source>
</evidence>
<gene>
    <name evidence="7" type="ORF">DWW18_02885</name>
    <name evidence="8" type="ORF">DWZ68_00035</name>
</gene>
<accession>A0A412X6M1</accession>
<dbReference type="Gene3D" id="1.20.1180.10">
    <property type="entry name" value="Udp N-acetylglucosamine O-acyltransferase, C-terminal domain"/>
    <property type="match status" value="1"/>
</dbReference>
<dbReference type="EMBL" id="QRZA01000002">
    <property type="protein sequence ID" value="RGV36373.1"/>
    <property type="molecule type" value="Genomic_DNA"/>
</dbReference>
<dbReference type="Proteomes" id="UP000286038">
    <property type="component" value="Unassembled WGS sequence"/>
</dbReference>
<protein>
    <submittedName>
        <fullName evidence="7">Acyl-ACP--UDP-N-acetylglucosamine O-acyltransferase</fullName>
        <ecNumber evidence="7">2.3.1.129</ecNumber>
    </submittedName>
</protein>
<keyword evidence="1" id="KW-0444">Lipid biosynthesis</keyword>
<evidence type="ECO:0000313" key="8">
    <source>
        <dbReference type="EMBL" id="RHM47407.1"/>
    </source>
</evidence>
<dbReference type="InterPro" id="IPR010137">
    <property type="entry name" value="Lipid_A_LpxA"/>
</dbReference>
<evidence type="ECO:0000259" key="6">
    <source>
        <dbReference type="Pfam" id="PF13720"/>
    </source>
</evidence>
<dbReference type="Gene3D" id="2.160.10.10">
    <property type="entry name" value="Hexapeptide repeat proteins"/>
    <property type="match status" value="1"/>
</dbReference>
<proteinExistence type="predicted"/>
<dbReference type="PANTHER" id="PTHR43480:SF1">
    <property type="entry name" value="ACYL-[ACYL-CARRIER-PROTEIN]--UDP-N-ACETYLGLUCOSAMINE O-ACYLTRANSFERASE, MITOCHONDRIAL-RELATED"/>
    <property type="match status" value="1"/>
</dbReference>
<reference evidence="9 10" key="1">
    <citation type="submission" date="2018-08" db="EMBL/GenBank/DDBJ databases">
        <title>A genome reference for cultivated species of the human gut microbiota.</title>
        <authorList>
            <person name="Zou Y."/>
            <person name="Xue W."/>
            <person name="Luo G."/>
        </authorList>
    </citation>
    <scope>NUCLEOTIDE SEQUENCE [LARGE SCALE GENOMIC DNA]</scope>
    <source>
        <strain evidence="7 9">AF14-49</strain>
        <strain evidence="8 10">AF34-33</strain>
    </source>
</reference>
<organism evidence="7 9">
    <name type="scientific">Butyricimonas virosa</name>
    <dbReference type="NCBI Taxonomy" id="544645"/>
    <lineage>
        <taxon>Bacteria</taxon>
        <taxon>Pseudomonadati</taxon>
        <taxon>Bacteroidota</taxon>
        <taxon>Bacteroidia</taxon>
        <taxon>Bacteroidales</taxon>
        <taxon>Odoribacteraceae</taxon>
        <taxon>Butyricimonas</taxon>
    </lineage>
</organism>
<dbReference type="Pfam" id="PF13720">
    <property type="entry name" value="Acetyltransf_11"/>
    <property type="match status" value="1"/>
</dbReference>
<dbReference type="GO" id="GO:0008780">
    <property type="term" value="F:acyl-[acyl-carrier-protein]-UDP-N-acetylglucosamine O-acyltransferase activity"/>
    <property type="evidence" value="ECO:0007669"/>
    <property type="project" value="UniProtKB-EC"/>
</dbReference>
<evidence type="ECO:0000313" key="9">
    <source>
        <dbReference type="Proteomes" id="UP000283589"/>
    </source>
</evidence>
<dbReference type="EMBL" id="QRPV01000001">
    <property type="protein sequence ID" value="RHM47407.1"/>
    <property type="molecule type" value="Genomic_DNA"/>
</dbReference>
<sequence length="259" mass="28120">MISPLAYVNPDAKIGKDVTIHPFAYIDKNVEIGDNCTIMPYASILSGTRMGTNNTVYQGAIIGATPQDFKFKGEDTLLKIGNNNTIREKVIINRGTNTTDCTIVGDGNFLLESVHLAHDTHLGNNCVLGNAAKTAGNCIIDDYAILGGGVIVKHGCRIGTWALVKDGCRANKDVPPYIVAAHNPIAYYGINAYILRKEQKLTEEIIDDIAKAYRQVYQCGTSVENALLRIKETITVGPEIQCIIDFLEQSTKGVIGTTM</sequence>
<evidence type="ECO:0000313" key="10">
    <source>
        <dbReference type="Proteomes" id="UP000286038"/>
    </source>
</evidence>
<dbReference type="InterPro" id="IPR029098">
    <property type="entry name" value="Acetyltransf_C"/>
</dbReference>